<accession>A0A2T4GXG9</accession>
<reference evidence="12 14" key="1">
    <citation type="submission" date="2018-02" db="EMBL/GenBank/DDBJ databases">
        <title>Fusarium culmorum secondary metabolites in fungal-bacterial-plant interactions.</title>
        <authorList>
            <person name="Schmidt R."/>
        </authorList>
    </citation>
    <scope>NUCLEOTIDE SEQUENCE [LARGE SCALE GENOMIC DNA]</scope>
    <source>
        <strain evidence="12 14">PV</strain>
    </source>
</reference>
<organism evidence="12 14">
    <name type="scientific">Fusarium culmorum</name>
    <dbReference type="NCBI Taxonomy" id="5516"/>
    <lineage>
        <taxon>Eukaryota</taxon>
        <taxon>Fungi</taxon>
        <taxon>Dikarya</taxon>
        <taxon>Ascomycota</taxon>
        <taxon>Pezizomycotina</taxon>
        <taxon>Sordariomycetes</taxon>
        <taxon>Hypocreomycetidae</taxon>
        <taxon>Hypocreales</taxon>
        <taxon>Nectriaceae</taxon>
        <taxon>Fusarium</taxon>
    </lineage>
</organism>
<dbReference type="SUPFAM" id="SSF53448">
    <property type="entry name" value="Nucleotide-diphospho-sugar transferases"/>
    <property type="match status" value="1"/>
</dbReference>
<dbReference type="GO" id="GO:0004045">
    <property type="term" value="F:peptidyl-tRNA hydrolase activity"/>
    <property type="evidence" value="ECO:0007669"/>
    <property type="project" value="UniProtKB-EC"/>
</dbReference>
<dbReference type="Pfam" id="PF01981">
    <property type="entry name" value="PTH2"/>
    <property type="match status" value="1"/>
</dbReference>
<evidence type="ECO:0000313" key="13">
    <source>
        <dbReference type="EMBL" id="QPC60493.1"/>
    </source>
</evidence>
<evidence type="ECO:0000256" key="2">
    <source>
        <dbReference type="ARBA" id="ARBA00013260"/>
    </source>
</evidence>
<comment type="similarity">
    <text evidence="7">Belongs to the PTH2 family.</text>
</comment>
<evidence type="ECO:0000313" key="12">
    <source>
        <dbReference type="EMBL" id="PTD08244.1"/>
    </source>
</evidence>
<evidence type="ECO:0000256" key="3">
    <source>
        <dbReference type="ARBA" id="ARBA00022679"/>
    </source>
</evidence>
<dbReference type="Pfam" id="PF09258">
    <property type="entry name" value="Glyco_transf_64"/>
    <property type="match status" value="1"/>
</dbReference>
<dbReference type="EMBL" id="CP064747">
    <property type="protein sequence ID" value="QPC60493.1"/>
    <property type="molecule type" value="Genomic_DNA"/>
</dbReference>
<protein>
    <recommendedName>
        <fullName evidence="2">peptidyl-tRNA hydrolase</fullName>
        <ecNumber evidence="2">3.1.1.29</ecNumber>
    </recommendedName>
</protein>
<feature type="compositionally biased region" description="Acidic residues" evidence="9">
    <location>
        <begin position="450"/>
        <end position="461"/>
    </location>
</feature>
<evidence type="ECO:0000256" key="10">
    <source>
        <dbReference type="SAM" id="Phobius"/>
    </source>
</evidence>
<evidence type="ECO:0000259" key="11">
    <source>
        <dbReference type="Pfam" id="PF09258"/>
    </source>
</evidence>
<dbReference type="Proteomes" id="UP000663297">
    <property type="component" value="Chromosome 1"/>
</dbReference>
<keyword evidence="5 10" id="KW-0472">Membrane</keyword>
<sequence length="618" mass="69841">MGQSSQFLQQTTMLKPSVSFMEKAKPLRRKVADKVEWVKAHAPELVKSRAFRKTTTILAAFTLAVLLIVLTGKYTNAGWFIPKVIQKIGRYPTCQSKGINGTQEIWDVSRHKYENLLDDKFTIAMQTYQRPKELEETLNIILSEEIPSLLEIVIVWNDLENYPPPDFVSKYGVPVRYRKSKRNSLNEKLWPDPEYKTQAILLSDDDVYYRPNDLEFVFQTWRKFGKNRMVGALARCTPVDTFGYHHYTFCSRKKGQDDYNMVLTNLAFSHISFLDYYSSNDTIMTQIRDYVDEGFNCEDLALNYVHGLLTGEGPLLINGHEKYYNFVPRVGISMKKGHIEARSACLNHFSKMFGCHPLVDETGYIQRGVLVINVITIYMRRISQAKLNQFYSPTSLSITMNQGEQTGVIISTTVVALLTGYAFGIYTIRGYLISPSLVEERRRALHDPVESDESDVDEDDTVLDHAPNWANGADADRKQGLKAEDEKKELVVKDNGEECKLVLVVRTDLGMTKGKIAAQCSHATLACYKSLVRAPANSPQAQILKRWERLGQAKIAVQVKSQDEILELRRKARSLGLTAEVIQDAGRTQIEAGSMTVLGVGPAPRSLVDQVTGGLKLL</sequence>
<dbReference type="InterPro" id="IPR015338">
    <property type="entry name" value="GT64_dom"/>
</dbReference>
<dbReference type="AlphaFoldDB" id="A0A2T4GXG9"/>
<dbReference type="EMBL" id="PVEM01000006">
    <property type="protein sequence ID" value="PTD08244.1"/>
    <property type="molecule type" value="Genomic_DNA"/>
</dbReference>
<evidence type="ECO:0000256" key="6">
    <source>
        <dbReference type="ARBA" id="ARBA00023157"/>
    </source>
</evidence>
<feature type="region of interest" description="Disordered" evidence="9">
    <location>
        <begin position="444"/>
        <end position="480"/>
    </location>
</feature>
<dbReference type="Gene3D" id="3.40.1490.10">
    <property type="entry name" value="Bit1"/>
    <property type="match status" value="1"/>
</dbReference>
<dbReference type="OrthoDB" id="1733656at2759"/>
<evidence type="ECO:0000313" key="14">
    <source>
        <dbReference type="Proteomes" id="UP000241587"/>
    </source>
</evidence>
<dbReference type="InterPro" id="IPR004263">
    <property type="entry name" value="Exostosin"/>
</dbReference>
<dbReference type="SUPFAM" id="SSF102462">
    <property type="entry name" value="Peptidyl-tRNA hydrolase II"/>
    <property type="match status" value="1"/>
</dbReference>
<evidence type="ECO:0000256" key="5">
    <source>
        <dbReference type="ARBA" id="ARBA00023136"/>
    </source>
</evidence>
<name>A0A2T4GXG9_FUSCU</name>
<dbReference type="PANTHER" id="PTHR48261:SF2">
    <property type="entry name" value="ACETYLGLUCOSAMINYLTRANSFERASE"/>
    <property type="match status" value="1"/>
</dbReference>
<dbReference type="EC" id="3.1.1.29" evidence="2"/>
<dbReference type="OMA" id="TIYMRRI"/>
<evidence type="ECO:0000256" key="7">
    <source>
        <dbReference type="ARBA" id="ARBA00038050"/>
    </source>
</evidence>
<dbReference type="NCBIfam" id="NF003314">
    <property type="entry name" value="PRK04322.1"/>
    <property type="match status" value="1"/>
</dbReference>
<dbReference type="InterPro" id="IPR002833">
    <property type="entry name" value="PTH2"/>
</dbReference>
<evidence type="ECO:0000256" key="1">
    <source>
        <dbReference type="ARBA" id="ARBA00004370"/>
    </source>
</evidence>
<keyword evidence="4 12" id="KW-0378">Hydrolase</keyword>
<dbReference type="FunFam" id="3.40.1490.10:FF:000001">
    <property type="entry name" value="Peptidyl-tRNA hydrolase 2"/>
    <property type="match status" value="1"/>
</dbReference>
<dbReference type="NCBIfam" id="TIGR00283">
    <property type="entry name" value="arch_pth2"/>
    <property type="match status" value="1"/>
</dbReference>
<dbReference type="GO" id="GO:0016757">
    <property type="term" value="F:glycosyltransferase activity"/>
    <property type="evidence" value="ECO:0007669"/>
    <property type="project" value="InterPro"/>
</dbReference>
<proteinExistence type="inferred from homology"/>
<dbReference type="PANTHER" id="PTHR48261">
    <property type="entry name" value="ACETYLGLUCOSAMINYLTRANSFERASE"/>
    <property type="match status" value="1"/>
</dbReference>
<gene>
    <name evidence="12" type="ORF">FCULG_00006973</name>
    <name evidence="13" type="ORF">HYE67_002724</name>
</gene>
<evidence type="ECO:0000256" key="8">
    <source>
        <dbReference type="ARBA" id="ARBA00048707"/>
    </source>
</evidence>
<keyword evidence="10" id="KW-1133">Transmembrane helix</keyword>
<dbReference type="Gene3D" id="3.90.550.10">
    <property type="entry name" value="Spore Coat Polysaccharide Biosynthesis Protein SpsA, Chain A"/>
    <property type="match status" value="1"/>
</dbReference>
<dbReference type="InterPro" id="IPR029044">
    <property type="entry name" value="Nucleotide-diphossugar_trans"/>
</dbReference>
<evidence type="ECO:0000256" key="9">
    <source>
        <dbReference type="SAM" id="MobiDB-lite"/>
    </source>
</evidence>
<keyword evidence="6" id="KW-1015">Disulfide bond</keyword>
<evidence type="ECO:0000256" key="4">
    <source>
        <dbReference type="ARBA" id="ARBA00022801"/>
    </source>
</evidence>
<comment type="catalytic activity">
    <reaction evidence="8">
        <text>an N-acyl-L-alpha-aminoacyl-tRNA + H2O = an N-acyl-L-amino acid + a tRNA + H(+)</text>
        <dbReference type="Rhea" id="RHEA:54448"/>
        <dbReference type="Rhea" id="RHEA-COMP:10123"/>
        <dbReference type="Rhea" id="RHEA-COMP:13883"/>
        <dbReference type="ChEBI" id="CHEBI:15377"/>
        <dbReference type="ChEBI" id="CHEBI:15378"/>
        <dbReference type="ChEBI" id="CHEBI:59874"/>
        <dbReference type="ChEBI" id="CHEBI:78442"/>
        <dbReference type="ChEBI" id="CHEBI:138191"/>
        <dbReference type="EC" id="3.1.1.29"/>
    </reaction>
</comment>
<dbReference type="InterPro" id="IPR023476">
    <property type="entry name" value="Pep_tRNA_hydro_II_dom_sf"/>
</dbReference>
<feature type="transmembrane region" description="Helical" evidence="10">
    <location>
        <begin position="57"/>
        <end position="81"/>
    </location>
</feature>
<keyword evidence="14" id="KW-1185">Reference proteome</keyword>
<dbReference type="GO" id="GO:0016020">
    <property type="term" value="C:membrane"/>
    <property type="evidence" value="ECO:0007669"/>
    <property type="project" value="UniProtKB-SubCell"/>
</dbReference>
<dbReference type="Proteomes" id="UP000241587">
    <property type="component" value="Unassembled WGS sequence"/>
</dbReference>
<comment type="subcellular location">
    <subcellularLocation>
        <location evidence="1">Membrane</location>
    </subcellularLocation>
</comment>
<dbReference type="CDD" id="cd02430">
    <property type="entry name" value="PTH2"/>
    <property type="match status" value="1"/>
</dbReference>
<keyword evidence="3" id="KW-0808">Transferase</keyword>
<feature type="domain" description="Glycosyl transferase 64" evidence="11">
    <location>
        <begin position="121"/>
        <end position="363"/>
    </location>
</feature>
<keyword evidence="10" id="KW-0812">Transmembrane</keyword>
<reference evidence="13" key="2">
    <citation type="submission" date="2020-11" db="EMBL/GenBank/DDBJ databases">
        <title>The chromosome-scale genome resource for two endophytic Fusarium species: F. culmorum and F. pseudograminearum.</title>
        <authorList>
            <person name="Yuan Z."/>
        </authorList>
    </citation>
    <scope>NUCLEOTIDE SEQUENCE</scope>
    <source>
        <strain evidence="13">Class2-1B</strain>
    </source>
</reference>